<dbReference type="EMBL" id="LZYO01000493">
    <property type="protein sequence ID" value="ODH13411.1"/>
    <property type="molecule type" value="Genomic_DNA"/>
</dbReference>
<name>A0A1D2J524_PARBR</name>
<reference evidence="2 3" key="1">
    <citation type="submission" date="2016-06" db="EMBL/GenBank/DDBJ databases">
        <authorList>
            <person name="Kjaerup R.B."/>
            <person name="Dalgaard T.S."/>
            <person name="Juul-Madsen H.R."/>
        </authorList>
    </citation>
    <scope>NUCLEOTIDE SEQUENCE [LARGE SCALE GENOMIC DNA]</scope>
    <source>
        <strain evidence="2 3">Pb300</strain>
    </source>
</reference>
<gene>
    <name evidence="2" type="ORF">ACO22_07282</name>
</gene>
<accession>A0A1D2J524</accession>
<organism evidence="2 3">
    <name type="scientific">Paracoccidioides brasiliensis</name>
    <dbReference type="NCBI Taxonomy" id="121759"/>
    <lineage>
        <taxon>Eukaryota</taxon>
        <taxon>Fungi</taxon>
        <taxon>Dikarya</taxon>
        <taxon>Ascomycota</taxon>
        <taxon>Pezizomycotina</taxon>
        <taxon>Eurotiomycetes</taxon>
        <taxon>Eurotiomycetidae</taxon>
        <taxon>Onygenales</taxon>
        <taxon>Ajellomycetaceae</taxon>
        <taxon>Paracoccidioides</taxon>
    </lineage>
</organism>
<sequence length="142" mass="14778">MDFWLRGSSSKASQAHQALYLKKLGIGLGTAAGPVPSGLVPSGTAFTPSSRAQAQTSPKDNAGLQGLILPVPNIAIPAQSNTAATISPAVNVSLRDGASQRTNVIRNTESSNPRHISSECQPPIIKIHPTFAGAEDSVQKKR</sequence>
<feature type="compositionally biased region" description="Polar residues" evidence="1">
    <location>
        <begin position="44"/>
        <end position="59"/>
    </location>
</feature>
<dbReference type="Proteomes" id="UP000242814">
    <property type="component" value="Unassembled WGS sequence"/>
</dbReference>
<evidence type="ECO:0000313" key="3">
    <source>
        <dbReference type="Proteomes" id="UP000242814"/>
    </source>
</evidence>
<comment type="caution">
    <text evidence="2">The sequence shown here is derived from an EMBL/GenBank/DDBJ whole genome shotgun (WGS) entry which is preliminary data.</text>
</comment>
<proteinExistence type="predicted"/>
<protein>
    <submittedName>
        <fullName evidence="2">Uncharacterized protein</fullName>
    </submittedName>
</protein>
<dbReference type="VEuPathDB" id="FungiDB:PADG_06831"/>
<feature type="region of interest" description="Disordered" evidence="1">
    <location>
        <begin position="41"/>
        <end position="64"/>
    </location>
</feature>
<evidence type="ECO:0000256" key="1">
    <source>
        <dbReference type="SAM" id="MobiDB-lite"/>
    </source>
</evidence>
<evidence type="ECO:0000313" key="2">
    <source>
        <dbReference type="EMBL" id="ODH13411.1"/>
    </source>
</evidence>
<dbReference type="AlphaFoldDB" id="A0A1D2J524"/>